<keyword evidence="3" id="KW-0677">Repeat</keyword>
<comment type="caution">
    <text evidence="7">The sequence shown here is derived from an EMBL/GenBank/DDBJ whole genome shotgun (WGS) entry which is preliminary data.</text>
</comment>
<gene>
    <name evidence="7" type="ORF">APZ42_021527</name>
</gene>
<proteinExistence type="predicted"/>
<dbReference type="InterPro" id="IPR003591">
    <property type="entry name" value="Leu-rich_rpt_typical-subtyp"/>
</dbReference>
<feature type="domain" description="LRRNT" evidence="6">
    <location>
        <begin position="23"/>
        <end position="55"/>
    </location>
</feature>
<dbReference type="SMART" id="SM00013">
    <property type="entry name" value="LRRNT"/>
    <property type="match status" value="1"/>
</dbReference>
<dbReference type="GO" id="GO:0005615">
    <property type="term" value="C:extracellular space"/>
    <property type="evidence" value="ECO:0007669"/>
    <property type="project" value="TreeGrafter"/>
</dbReference>
<keyword evidence="8" id="KW-1185">Reference proteome</keyword>
<evidence type="ECO:0000313" key="8">
    <source>
        <dbReference type="Proteomes" id="UP000076858"/>
    </source>
</evidence>
<accession>A0A162CA77</accession>
<dbReference type="SUPFAM" id="SSF52058">
    <property type="entry name" value="L domain-like"/>
    <property type="match status" value="1"/>
</dbReference>
<name>A0A162CA77_9CRUS</name>
<evidence type="ECO:0000313" key="7">
    <source>
        <dbReference type="EMBL" id="KZS13362.1"/>
    </source>
</evidence>
<dbReference type="InterPro" id="IPR050333">
    <property type="entry name" value="SLRP"/>
</dbReference>
<evidence type="ECO:0000256" key="1">
    <source>
        <dbReference type="ARBA" id="ARBA00022614"/>
    </source>
</evidence>
<feature type="region of interest" description="Disordered" evidence="5">
    <location>
        <begin position="1"/>
        <end position="20"/>
    </location>
</feature>
<dbReference type="InterPro" id="IPR001611">
    <property type="entry name" value="Leu-rich_rpt"/>
</dbReference>
<dbReference type="SMART" id="SM00369">
    <property type="entry name" value="LRR_TYP"/>
    <property type="match status" value="4"/>
</dbReference>
<dbReference type="Pfam" id="PF13855">
    <property type="entry name" value="LRR_8"/>
    <property type="match status" value="1"/>
</dbReference>
<evidence type="ECO:0000259" key="6">
    <source>
        <dbReference type="SMART" id="SM00013"/>
    </source>
</evidence>
<keyword evidence="2" id="KW-0732">Signal</keyword>
<evidence type="ECO:0000256" key="2">
    <source>
        <dbReference type="ARBA" id="ARBA00022729"/>
    </source>
</evidence>
<dbReference type="PANTHER" id="PTHR45712">
    <property type="entry name" value="AGAP008170-PA"/>
    <property type="match status" value="1"/>
</dbReference>
<dbReference type="OrthoDB" id="283575at2759"/>
<dbReference type="InterPro" id="IPR032675">
    <property type="entry name" value="LRR_dom_sf"/>
</dbReference>
<sequence length="152" mass="16826">MKGGKKKRRVAEKPSEECSAQPGCPLMCRCADGVVDCRDKSLSRIPPYLPDSATELRLEQNQITEIPAKAFAAYKKLKRVDLSNNQISSIAGDAFHGLKSLTSLILYGNRITELPAGMFHGLTSLQLLLLNANRISCVRRDSFKDLHNLNLL</sequence>
<dbReference type="PROSITE" id="PS51450">
    <property type="entry name" value="LRR"/>
    <property type="match status" value="1"/>
</dbReference>
<reference evidence="7 8" key="1">
    <citation type="submission" date="2016-03" db="EMBL/GenBank/DDBJ databases">
        <title>EvidentialGene: Evidence-directed Construction of Genes on Genomes.</title>
        <authorList>
            <person name="Gilbert D.G."/>
            <person name="Choi J.-H."/>
            <person name="Mockaitis K."/>
            <person name="Colbourne J."/>
            <person name="Pfrender M."/>
        </authorList>
    </citation>
    <scope>NUCLEOTIDE SEQUENCE [LARGE SCALE GENOMIC DNA]</scope>
    <source>
        <strain evidence="7 8">Xinb3</strain>
        <tissue evidence="7">Complete organism</tissue>
    </source>
</reference>
<evidence type="ECO:0000256" key="5">
    <source>
        <dbReference type="SAM" id="MobiDB-lite"/>
    </source>
</evidence>
<dbReference type="Gene3D" id="3.80.10.10">
    <property type="entry name" value="Ribonuclease Inhibitor"/>
    <property type="match status" value="1"/>
</dbReference>
<dbReference type="InterPro" id="IPR000372">
    <property type="entry name" value="LRRNT"/>
</dbReference>
<evidence type="ECO:0000256" key="4">
    <source>
        <dbReference type="ARBA" id="ARBA00023180"/>
    </source>
</evidence>
<evidence type="ECO:0000256" key="3">
    <source>
        <dbReference type="ARBA" id="ARBA00022737"/>
    </source>
</evidence>
<dbReference type="Proteomes" id="UP000076858">
    <property type="component" value="Unassembled WGS sequence"/>
</dbReference>
<keyword evidence="4" id="KW-0325">Glycoprotein</keyword>
<dbReference type="PANTHER" id="PTHR45712:SF22">
    <property type="entry name" value="INSULIN-LIKE GROWTH FACTOR-BINDING PROTEIN COMPLEX ACID LABILE SUBUNIT"/>
    <property type="match status" value="1"/>
</dbReference>
<keyword evidence="1" id="KW-0433">Leucine-rich repeat</keyword>
<protein>
    <submittedName>
        <fullName evidence="7">SLIT protein</fullName>
    </submittedName>
</protein>
<dbReference type="AlphaFoldDB" id="A0A162CA77"/>
<dbReference type="STRING" id="35525.A0A162CA77"/>
<dbReference type="EMBL" id="LRGB01001193">
    <property type="protein sequence ID" value="KZS13362.1"/>
    <property type="molecule type" value="Genomic_DNA"/>
</dbReference>
<dbReference type="FunFam" id="3.80.10.10:FF:000082">
    <property type="entry name" value="Leucine-rich repeat-containing 24"/>
    <property type="match status" value="1"/>
</dbReference>
<organism evidence="7 8">
    <name type="scientific">Daphnia magna</name>
    <dbReference type="NCBI Taxonomy" id="35525"/>
    <lineage>
        <taxon>Eukaryota</taxon>
        <taxon>Metazoa</taxon>
        <taxon>Ecdysozoa</taxon>
        <taxon>Arthropoda</taxon>
        <taxon>Crustacea</taxon>
        <taxon>Branchiopoda</taxon>
        <taxon>Diplostraca</taxon>
        <taxon>Cladocera</taxon>
        <taxon>Anomopoda</taxon>
        <taxon>Daphniidae</taxon>
        <taxon>Daphnia</taxon>
    </lineage>
</organism>
<dbReference type="Pfam" id="PF01462">
    <property type="entry name" value="LRRNT"/>
    <property type="match status" value="1"/>
</dbReference>
<feature type="compositionally biased region" description="Basic residues" evidence="5">
    <location>
        <begin position="1"/>
        <end position="10"/>
    </location>
</feature>